<dbReference type="EMBL" id="CP039690">
    <property type="protein sequence ID" value="QCI67671.1"/>
    <property type="molecule type" value="Genomic_DNA"/>
</dbReference>
<organism evidence="11 12">
    <name type="scientific">Phreatobacter stygius</name>
    <dbReference type="NCBI Taxonomy" id="1940610"/>
    <lineage>
        <taxon>Bacteria</taxon>
        <taxon>Pseudomonadati</taxon>
        <taxon>Pseudomonadota</taxon>
        <taxon>Alphaproteobacteria</taxon>
        <taxon>Hyphomicrobiales</taxon>
        <taxon>Phreatobacteraceae</taxon>
        <taxon>Phreatobacter</taxon>
    </lineage>
</organism>
<name>A0A4D7B429_9HYPH</name>
<feature type="transmembrane region" description="Helical" evidence="9">
    <location>
        <begin position="244"/>
        <end position="277"/>
    </location>
</feature>
<feature type="domain" description="Glycosyltransferase RgtA/B/C/D-like" evidence="10">
    <location>
        <begin position="145"/>
        <end position="306"/>
    </location>
</feature>
<evidence type="ECO:0000256" key="7">
    <source>
        <dbReference type="ARBA" id="ARBA00023136"/>
    </source>
</evidence>
<comment type="subcellular location">
    <subcellularLocation>
        <location evidence="1">Cell membrane</location>
        <topology evidence="1">Multi-pass membrane protein</topology>
    </subcellularLocation>
</comment>
<feature type="transmembrane region" description="Helical" evidence="9">
    <location>
        <begin position="436"/>
        <end position="458"/>
    </location>
</feature>
<dbReference type="Proteomes" id="UP000298781">
    <property type="component" value="Chromosome"/>
</dbReference>
<feature type="transmembrane region" description="Helical" evidence="9">
    <location>
        <begin position="166"/>
        <end position="184"/>
    </location>
</feature>
<evidence type="ECO:0000256" key="8">
    <source>
        <dbReference type="SAM" id="MobiDB-lite"/>
    </source>
</evidence>
<keyword evidence="7 9" id="KW-0472">Membrane</keyword>
<protein>
    <submittedName>
        <fullName evidence="11">Glycosyltransferase family 39 protein</fullName>
    </submittedName>
</protein>
<dbReference type="GO" id="GO:0005886">
    <property type="term" value="C:plasma membrane"/>
    <property type="evidence" value="ECO:0007669"/>
    <property type="project" value="UniProtKB-SubCell"/>
</dbReference>
<evidence type="ECO:0000256" key="9">
    <source>
        <dbReference type="SAM" id="Phobius"/>
    </source>
</evidence>
<dbReference type="OrthoDB" id="7671407at2"/>
<feature type="transmembrane region" description="Helical" evidence="9">
    <location>
        <begin position="338"/>
        <end position="360"/>
    </location>
</feature>
<dbReference type="KEGG" id="pstg:E8M01_27675"/>
<dbReference type="PANTHER" id="PTHR33908:SF9">
    <property type="entry name" value="BLL5595 PROTEIN"/>
    <property type="match status" value="1"/>
</dbReference>
<dbReference type="GO" id="GO:0009103">
    <property type="term" value="P:lipopolysaccharide biosynthetic process"/>
    <property type="evidence" value="ECO:0007669"/>
    <property type="project" value="UniProtKB-ARBA"/>
</dbReference>
<gene>
    <name evidence="11" type="ORF">E8M01_27675</name>
</gene>
<keyword evidence="2" id="KW-1003">Cell membrane</keyword>
<evidence type="ECO:0000256" key="6">
    <source>
        <dbReference type="ARBA" id="ARBA00022989"/>
    </source>
</evidence>
<dbReference type="RefSeq" id="WP_136963100.1">
    <property type="nucleotide sequence ID" value="NZ_CP039690.1"/>
</dbReference>
<proteinExistence type="predicted"/>
<dbReference type="GO" id="GO:0016763">
    <property type="term" value="F:pentosyltransferase activity"/>
    <property type="evidence" value="ECO:0007669"/>
    <property type="project" value="TreeGrafter"/>
</dbReference>
<reference evidence="11 12" key="1">
    <citation type="submission" date="2019-04" db="EMBL/GenBank/DDBJ databases">
        <title>Phreatobacter aquaticus sp. nov.</title>
        <authorList>
            <person name="Choi A."/>
        </authorList>
    </citation>
    <scope>NUCLEOTIDE SEQUENCE [LARGE SCALE GENOMIC DNA]</scope>
    <source>
        <strain evidence="11 12">KCTC 52518</strain>
    </source>
</reference>
<evidence type="ECO:0000256" key="3">
    <source>
        <dbReference type="ARBA" id="ARBA00022676"/>
    </source>
</evidence>
<keyword evidence="5 9" id="KW-0812">Transmembrane</keyword>
<feature type="compositionally biased region" description="Basic and acidic residues" evidence="8">
    <location>
        <begin position="12"/>
        <end position="26"/>
    </location>
</feature>
<feature type="transmembrane region" description="Helical" evidence="9">
    <location>
        <begin position="102"/>
        <end position="123"/>
    </location>
</feature>
<feature type="transmembrane region" description="Helical" evidence="9">
    <location>
        <begin position="381"/>
        <end position="400"/>
    </location>
</feature>
<keyword evidence="4 11" id="KW-0808">Transferase</keyword>
<dbReference type="AlphaFoldDB" id="A0A4D7B429"/>
<feature type="transmembrane region" description="Helical" evidence="9">
    <location>
        <begin position="196"/>
        <end position="217"/>
    </location>
</feature>
<dbReference type="PANTHER" id="PTHR33908">
    <property type="entry name" value="MANNOSYLTRANSFERASE YKCB-RELATED"/>
    <property type="match status" value="1"/>
</dbReference>
<keyword evidence="3" id="KW-0328">Glycosyltransferase</keyword>
<keyword evidence="6 9" id="KW-1133">Transmembrane helix</keyword>
<feature type="region of interest" description="Disordered" evidence="8">
    <location>
        <begin position="1"/>
        <end position="26"/>
    </location>
</feature>
<sequence>MVDAPAAADRLPLSDRGRRVDRRIGREAGRLIPHPRQSQGNPVVNLMLRALTDRSSAKWRDFMRFRDRPTAATSASDVRGGGTHGPAPRVGGPWLVRHGVSLFWGLVTLHCLVAFLAPTFGFLTPPRDTVEGFLWGRSLQWGYSKHPPLQAWILGLSEQMAPNAPWLAYLYAQLCVAVTLWAVLKLAIEILGEARGVLAAILTLAGVHYYGPAMATFTPDTLSAPLWALTGLWWWRAVMHRRPLAWFALAVTVAASVYAKYIGLLLVGVLGGLTLAMPEGRKELRRKEFWLALTFGIGLVSPHLWWMADTGFSSLSHAFSHGTKAESMAMRLWFCGKFLGAQIVEHAGIFLLVGICLGLGNWRPRAEIVVEGDDVPERERFVILLMAFAPITIAVLTNFAVGGEFRQGRGTALFAFSGIAAIGLAGPLLRLGRLRLGAALIVAILIGLPLANAGHHLVRLGMGAAHVPTLYPAVQLADALQNRWRARTSMPLRIVIGDRWHAGNIAFYAADQPLLLFDGNPVISPGLDADAVSRNGALVVWNEADPEALDRLRRVIPGLEAEGVASARGPFGLGRTTDLAYRIILPGKDPSVEALALRPEFDPSSRQLP</sequence>
<feature type="transmembrane region" description="Helical" evidence="9">
    <location>
        <begin position="289"/>
        <end position="308"/>
    </location>
</feature>
<evidence type="ECO:0000259" key="10">
    <source>
        <dbReference type="Pfam" id="PF13231"/>
    </source>
</evidence>
<evidence type="ECO:0000256" key="1">
    <source>
        <dbReference type="ARBA" id="ARBA00004651"/>
    </source>
</evidence>
<evidence type="ECO:0000313" key="12">
    <source>
        <dbReference type="Proteomes" id="UP000298781"/>
    </source>
</evidence>
<dbReference type="InterPro" id="IPR050297">
    <property type="entry name" value="LipidA_mod_glycosyltrf_83"/>
</dbReference>
<dbReference type="Pfam" id="PF13231">
    <property type="entry name" value="PMT_2"/>
    <property type="match status" value="1"/>
</dbReference>
<dbReference type="InterPro" id="IPR038731">
    <property type="entry name" value="RgtA/B/C-like"/>
</dbReference>
<feature type="transmembrane region" description="Helical" evidence="9">
    <location>
        <begin position="412"/>
        <end position="429"/>
    </location>
</feature>
<evidence type="ECO:0000256" key="4">
    <source>
        <dbReference type="ARBA" id="ARBA00022679"/>
    </source>
</evidence>
<evidence type="ECO:0000256" key="5">
    <source>
        <dbReference type="ARBA" id="ARBA00022692"/>
    </source>
</evidence>
<evidence type="ECO:0000256" key="2">
    <source>
        <dbReference type="ARBA" id="ARBA00022475"/>
    </source>
</evidence>
<evidence type="ECO:0000313" key="11">
    <source>
        <dbReference type="EMBL" id="QCI67671.1"/>
    </source>
</evidence>
<keyword evidence="12" id="KW-1185">Reference proteome</keyword>
<accession>A0A4D7B429</accession>